<evidence type="ECO:0000256" key="6">
    <source>
        <dbReference type="ARBA" id="ARBA00023136"/>
    </source>
</evidence>
<feature type="transmembrane region" description="Helical" evidence="7">
    <location>
        <begin position="243"/>
        <end position="264"/>
    </location>
</feature>
<sequence length="279" mass="31343">MAENVAKSRSSRVTGRIFFYLAVVILLFFVLFPMFWMFLASFKTNADILNMSKLFNFTPTMKNFENVFVNYDFAKPIINSLIVSLVSTVLSLILGLPAAYSIAREKQHLFSGIILMIRIVPAVSFLVPWYILFTNLHLSGTYLSLIICHLIVSLPLIVWIMIPYYETLPQELEQSAYIDGASRFGTFIRIMLPLSTPGILTSGILAFIFSWNNFMFALVLCSSNTTTLPIAIYQFIAYSNVDWGGIMCASVVITLPIIIISFFLQRYIITGLTAGAVKG</sequence>
<name>A0A412AW55_9FIRM</name>
<evidence type="ECO:0000259" key="8">
    <source>
        <dbReference type="PROSITE" id="PS50928"/>
    </source>
</evidence>
<dbReference type="GO" id="GO:0055085">
    <property type="term" value="P:transmembrane transport"/>
    <property type="evidence" value="ECO:0007669"/>
    <property type="project" value="InterPro"/>
</dbReference>
<feature type="transmembrane region" description="Helical" evidence="7">
    <location>
        <begin position="77"/>
        <end position="102"/>
    </location>
</feature>
<evidence type="ECO:0000256" key="2">
    <source>
        <dbReference type="ARBA" id="ARBA00022448"/>
    </source>
</evidence>
<feature type="transmembrane region" description="Helical" evidence="7">
    <location>
        <begin position="143"/>
        <end position="165"/>
    </location>
</feature>
<keyword evidence="4 7" id="KW-0812">Transmembrane</keyword>
<feature type="domain" description="ABC transmembrane type-1" evidence="8">
    <location>
        <begin position="77"/>
        <end position="264"/>
    </location>
</feature>
<dbReference type="Gene3D" id="1.10.3720.10">
    <property type="entry name" value="MetI-like"/>
    <property type="match status" value="1"/>
</dbReference>
<dbReference type="GO" id="GO:0005886">
    <property type="term" value="C:plasma membrane"/>
    <property type="evidence" value="ECO:0007669"/>
    <property type="project" value="UniProtKB-SubCell"/>
</dbReference>
<evidence type="ECO:0000313" key="9">
    <source>
        <dbReference type="EMBL" id="RGQ38947.1"/>
    </source>
</evidence>
<dbReference type="PANTHER" id="PTHR32243">
    <property type="entry name" value="MALTOSE TRANSPORT SYSTEM PERMEASE-RELATED"/>
    <property type="match status" value="1"/>
</dbReference>
<organism evidence="9 10">
    <name type="scientific">[Clostridium] leptum</name>
    <dbReference type="NCBI Taxonomy" id="1535"/>
    <lineage>
        <taxon>Bacteria</taxon>
        <taxon>Bacillati</taxon>
        <taxon>Bacillota</taxon>
        <taxon>Clostridia</taxon>
        <taxon>Eubacteriales</taxon>
        <taxon>Oscillospiraceae</taxon>
        <taxon>Oscillospiraceae incertae sedis</taxon>
    </lineage>
</organism>
<protein>
    <submittedName>
        <fullName evidence="9">Carbohydrate ABC transporter permease</fullName>
    </submittedName>
</protein>
<dbReference type="PANTHER" id="PTHR32243:SF18">
    <property type="entry name" value="INNER MEMBRANE ABC TRANSPORTER PERMEASE PROTEIN YCJP"/>
    <property type="match status" value="1"/>
</dbReference>
<dbReference type="PROSITE" id="PS50928">
    <property type="entry name" value="ABC_TM1"/>
    <property type="match status" value="1"/>
</dbReference>
<evidence type="ECO:0000256" key="3">
    <source>
        <dbReference type="ARBA" id="ARBA00022475"/>
    </source>
</evidence>
<dbReference type="InterPro" id="IPR035906">
    <property type="entry name" value="MetI-like_sf"/>
</dbReference>
<keyword evidence="2 7" id="KW-0813">Transport</keyword>
<feature type="transmembrane region" description="Helical" evidence="7">
    <location>
        <begin position="186"/>
        <end position="208"/>
    </location>
</feature>
<dbReference type="Proteomes" id="UP000284751">
    <property type="component" value="Unassembled WGS sequence"/>
</dbReference>
<feature type="transmembrane region" description="Helical" evidence="7">
    <location>
        <begin position="109"/>
        <end position="131"/>
    </location>
</feature>
<proteinExistence type="inferred from homology"/>
<dbReference type="Pfam" id="PF00528">
    <property type="entry name" value="BPD_transp_1"/>
    <property type="match status" value="1"/>
</dbReference>
<keyword evidence="3" id="KW-1003">Cell membrane</keyword>
<feature type="transmembrane region" description="Helical" evidence="7">
    <location>
        <begin position="214"/>
        <end position="236"/>
    </location>
</feature>
<evidence type="ECO:0000313" key="10">
    <source>
        <dbReference type="Proteomes" id="UP000284751"/>
    </source>
</evidence>
<accession>A0A412AW55</accession>
<dbReference type="InterPro" id="IPR000515">
    <property type="entry name" value="MetI-like"/>
</dbReference>
<evidence type="ECO:0000256" key="1">
    <source>
        <dbReference type="ARBA" id="ARBA00004651"/>
    </source>
</evidence>
<gene>
    <name evidence="9" type="ORF">DWY99_09275</name>
</gene>
<dbReference type="SUPFAM" id="SSF161098">
    <property type="entry name" value="MetI-like"/>
    <property type="match status" value="1"/>
</dbReference>
<feature type="transmembrane region" description="Helical" evidence="7">
    <location>
        <begin position="17"/>
        <end position="39"/>
    </location>
</feature>
<dbReference type="CDD" id="cd06261">
    <property type="entry name" value="TM_PBP2"/>
    <property type="match status" value="1"/>
</dbReference>
<dbReference type="EMBL" id="QRTC01000036">
    <property type="protein sequence ID" value="RGQ38947.1"/>
    <property type="molecule type" value="Genomic_DNA"/>
</dbReference>
<dbReference type="AlphaFoldDB" id="A0A412AW55"/>
<comment type="subcellular location">
    <subcellularLocation>
        <location evidence="1 7">Cell membrane</location>
        <topology evidence="1 7">Multi-pass membrane protein</topology>
    </subcellularLocation>
</comment>
<comment type="caution">
    <text evidence="9">The sequence shown here is derived from an EMBL/GenBank/DDBJ whole genome shotgun (WGS) entry which is preliminary data.</text>
</comment>
<evidence type="ECO:0000256" key="4">
    <source>
        <dbReference type="ARBA" id="ARBA00022692"/>
    </source>
</evidence>
<evidence type="ECO:0000256" key="7">
    <source>
        <dbReference type="RuleBase" id="RU363032"/>
    </source>
</evidence>
<reference evidence="9 10" key="1">
    <citation type="submission" date="2018-08" db="EMBL/GenBank/DDBJ databases">
        <title>A genome reference for cultivated species of the human gut microbiota.</title>
        <authorList>
            <person name="Zou Y."/>
            <person name="Xue W."/>
            <person name="Luo G."/>
        </authorList>
    </citation>
    <scope>NUCLEOTIDE SEQUENCE [LARGE SCALE GENOMIC DNA]</scope>
    <source>
        <strain evidence="9 10">AF28-26</strain>
    </source>
</reference>
<comment type="similarity">
    <text evidence="7">Belongs to the binding-protein-dependent transport system permease family.</text>
</comment>
<keyword evidence="6 7" id="KW-0472">Membrane</keyword>
<evidence type="ECO:0000256" key="5">
    <source>
        <dbReference type="ARBA" id="ARBA00022989"/>
    </source>
</evidence>
<dbReference type="InterPro" id="IPR050901">
    <property type="entry name" value="BP-dep_ABC_trans_perm"/>
</dbReference>
<keyword evidence="5 7" id="KW-1133">Transmembrane helix</keyword>